<name>A0AA88XZS6_PINIB</name>
<dbReference type="AlphaFoldDB" id="A0AA88XZS6"/>
<protein>
    <submittedName>
        <fullName evidence="1">Uncharacterized protein</fullName>
    </submittedName>
</protein>
<organism evidence="1 2">
    <name type="scientific">Pinctada imbricata</name>
    <name type="common">Atlantic pearl-oyster</name>
    <name type="synonym">Pinctada martensii</name>
    <dbReference type="NCBI Taxonomy" id="66713"/>
    <lineage>
        <taxon>Eukaryota</taxon>
        <taxon>Metazoa</taxon>
        <taxon>Spiralia</taxon>
        <taxon>Lophotrochozoa</taxon>
        <taxon>Mollusca</taxon>
        <taxon>Bivalvia</taxon>
        <taxon>Autobranchia</taxon>
        <taxon>Pteriomorphia</taxon>
        <taxon>Pterioida</taxon>
        <taxon>Pterioidea</taxon>
        <taxon>Pteriidae</taxon>
        <taxon>Pinctada</taxon>
    </lineage>
</organism>
<dbReference type="Gene3D" id="3.30.420.10">
    <property type="entry name" value="Ribonuclease H-like superfamily/Ribonuclease H"/>
    <property type="match status" value="1"/>
</dbReference>
<dbReference type="EMBL" id="VSWD01000009">
    <property type="protein sequence ID" value="KAK3093201.1"/>
    <property type="molecule type" value="Genomic_DNA"/>
</dbReference>
<dbReference type="PANTHER" id="PTHR46060:SF1">
    <property type="entry name" value="MARINER MOS1 TRANSPOSASE-LIKE PROTEIN"/>
    <property type="match status" value="1"/>
</dbReference>
<evidence type="ECO:0000313" key="2">
    <source>
        <dbReference type="Proteomes" id="UP001186944"/>
    </source>
</evidence>
<dbReference type="InterPro" id="IPR052709">
    <property type="entry name" value="Transposase-MT_Hybrid"/>
</dbReference>
<dbReference type="GO" id="GO:0003676">
    <property type="term" value="F:nucleic acid binding"/>
    <property type="evidence" value="ECO:0007669"/>
    <property type="project" value="InterPro"/>
</dbReference>
<gene>
    <name evidence="1" type="ORF">FSP39_012568</name>
</gene>
<dbReference type="PANTHER" id="PTHR46060">
    <property type="entry name" value="MARINER MOS1 TRANSPOSASE-LIKE PROTEIN"/>
    <property type="match status" value="1"/>
</dbReference>
<proteinExistence type="predicted"/>
<reference evidence="1" key="1">
    <citation type="submission" date="2019-08" db="EMBL/GenBank/DDBJ databases">
        <title>The improved chromosome-level genome for the pearl oyster Pinctada fucata martensii using PacBio sequencing and Hi-C.</title>
        <authorList>
            <person name="Zheng Z."/>
        </authorList>
    </citation>
    <scope>NUCLEOTIDE SEQUENCE</scope>
    <source>
        <strain evidence="1">ZZ-2019</strain>
        <tissue evidence="1">Adductor muscle</tissue>
    </source>
</reference>
<evidence type="ECO:0000313" key="1">
    <source>
        <dbReference type="EMBL" id="KAK3093201.1"/>
    </source>
</evidence>
<dbReference type="Proteomes" id="UP001186944">
    <property type="component" value="Unassembled WGS sequence"/>
</dbReference>
<accession>A0AA88XZS6</accession>
<dbReference type="InterPro" id="IPR036397">
    <property type="entry name" value="RNaseH_sf"/>
</dbReference>
<sequence>MAGRSKVDESSESEREELADRREATVPLLASKWTRQNLENVGIFYHRRTWSAKELISALKCRVTRRSSDQLPQICFAILHFMKEIWNFTLTTQTDADKIAEDRENIRKLLRDFPSKTHKFREEYQILLDDPQNFGIFSDWCSGIATFFKYLDVFLNRLRQGECCERTFESLFTKFTTACLLVPENGNAQKKSMMSIQGVYVSSVLDVIFPKLLESDATVDIVSMTEPQNFCTSGDDFDISEVPCGVLGRHGAELLIQTYRSYFSPVVSGMICSGTKDNAPVHKSVAAMAAIHDCGLTFIEHPPYSPDLAPSNFHLFSKLKAAISGTNFQSDDDVILAVDGFLTSQDKKFFKSGNEALKHRWQKCIDTEGDYVEK</sequence>
<keyword evidence="2" id="KW-1185">Reference proteome</keyword>
<comment type="caution">
    <text evidence="1">The sequence shown here is derived from an EMBL/GenBank/DDBJ whole genome shotgun (WGS) entry which is preliminary data.</text>
</comment>